<reference evidence="1 2" key="1">
    <citation type="submission" date="2020-07" db="EMBL/GenBank/DDBJ databases">
        <title>Stappia sp., F7233, whole genome shotgun sequencing project.</title>
        <authorList>
            <person name="Jiang S."/>
            <person name="Liu Z.W."/>
            <person name="Du Z.J."/>
        </authorList>
    </citation>
    <scope>NUCLEOTIDE SEQUENCE [LARGE SCALE GENOMIC DNA]</scope>
    <source>
        <strain evidence="1 2">F7233</strain>
    </source>
</reference>
<evidence type="ECO:0000313" key="2">
    <source>
        <dbReference type="Proteomes" id="UP000541109"/>
    </source>
</evidence>
<evidence type="ECO:0000313" key="1">
    <source>
        <dbReference type="EMBL" id="MBA5776378.1"/>
    </source>
</evidence>
<organism evidence="1 2">
    <name type="scientific">Stappia albiluteola</name>
    <dbReference type="NCBI Taxonomy" id="2758565"/>
    <lineage>
        <taxon>Bacteria</taxon>
        <taxon>Pseudomonadati</taxon>
        <taxon>Pseudomonadota</taxon>
        <taxon>Alphaproteobacteria</taxon>
        <taxon>Hyphomicrobiales</taxon>
        <taxon>Stappiaceae</taxon>
        <taxon>Stappia</taxon>
    </lineage>
</organism>
<sequence>MLSRHILVQKIRAYLQALSPRAVDMLLRNLEASKARGETDPIVRLILEAGIELLRGEEEAVAGEPRGKWLRRLFFRPVECLLIDEALPHKQKGRITRSSLVGIWTMIERDFVPELIEAAERQVQDPALSEAEAASIAGHLRDAVTPDLRRFINDMLQDEKLRQRMTMVMGGERVYLDLFDVVDAFEAEAWLTPFLDSLPEKLSDWDLKSDSPAAQRVKAATGRHAENAALIAAAILGRAENPAGVAALASNLARTQDAKKIADSPYAAFVDVVLSEAERLYIVACKRPDAESDITSALSHYHALMRGIDRDIDFSCGGKWYKRLAETRRQFSELVSAELEAAVSHVRRALKVPAVDADGKPLTDRISVEEAKRALGMLALMRVAAESLAVNEVTARTRQTVEQTLEIMTRKLLADAAKCTAEEKPAHLAAVDVAIELCEGYFGKDYAGLLRRSRRAAESVQKPKSKVARGG</sequence>
<comment type="caution">
    <text evidence="1">The sequence shown here is derived from an EMBL/GenBank/DDBJ whole genome shotgun (WGS) entry which is preliminary data.</text>
</comment>
<dbReference type="AlphaFoldDB" id="A0A839ABF9"/>
<protein>
    <submittedName>
        <fullName evidence="1">Uncharacterized protein</fullName>
    </submittedName>
</protein>
<dbReference type="RefSeq" id="WP_182162734.1">
    <property type="nucleotide sequence ID" value="NZ_JACFXV010000043.1"/>
</dbReference>
<name>A0A839ABF9_9HYPH</name>
<accession>A0A839ABF9</accession>
<dbReference type="EMBL" id="JACFXV010000043">
    <property type="protein sequence ID" value="MBA5776378.1"/>
    <property type="molecule type" value="Genomic_DNA"/>
</dbReference>
<dbReference type="Proteomes" id="UP000541109">
    <property type="component" value="Unassembled WGS sequence"/>
</dbReference>
<keyword evidence="2" id="KW-1185">Reference proteome</keyword>
<proteinExistence type="predicted"/>
<gene>
    <name evidence="1" type="ORF">H2509_04470</name>
</gene>